<feature type="compositionally biased region" description="Basic and acidic residues" evidence="5">
    <location>
        <begin position="59"/>
        <end position="76"/>
    </location>
</feature>
<evidence type="ECO:0000259" key="6">
    <source>
        <dbReference type="PROSITE" id="PS50102"/>
    </source>
</evidence>
<dbReference type="InterPro" id="IPR036390">
    <property type="entry name" value="WH_DNA-bd_sf"/>
</dbReference>
<dbReference type="OMA" id="PKPQWKG"/>
<feature type="compositionally biased region" description="Acidic residues" evidence="5">
    <location>
        <begin position="48"/>
        <end position="57"/>
    </location>
</feature>
<feature type="compositionally biased region" description="Basic and acidic residues" evidence="5">
    <location>
        <begin position="326"/>
        <end position="338"/>
    </location>
</feature>
<comment type="caution">
    <text evidence="8">The sequence shown here is derived from an EMBL/GenBank/DDBJ whole genome shotgun (WGS) entry which is preliminary data.</text>
</comment>
<dbReference type="OrthoDB" id="439993at2759"/>
<evidence type="ECO:0000256" key="3">
    <source>
        <dbReference type="ARBA" id="ARBA00023242"/>
    </source>
</evidence>
<proteinExistence type="predicted"/>
<evidence type="ECO:0000256" key="5">
    <source>
        <dbReference type="SAM" id="MobiDB-lite"/>
    </source>
</evidence>
<dbReference type="GO" id="GO:0005634">
    <property type="term" value="C:nucleus"/>
    <property type="evidence" value="ECO:0007669"/>
    <property type="project" value="UniProtKB-SubCell"/>
</dbReference>
<feature type="domain" description="HTH La-type RNA-binding" evidence="7">
    <location>
        <begin position="102"/>
        <end position="192"/>
    </location>
</feature>
<dbReference type="SMART" id="SM00360">
    <property type="entry name" value="RRM"/>
    <property type="match status" value="1"/>
</dbReference>
<reference evidence="9" key="1">
    <citation type="journal article" date="2015" name="Genome Announc.">
        <title>Draft whole-genome sequence of the biocontrol agent Trichoderma harzianum T6776.</title>
        <authorList>
            <person name="Baroncelli R."/>
            <person name="Piaggeschi G."/>
            <person name="Fiorini L."/>
            <person name="Bertolini E."/>
            <person name="Zapparata A."/>
            <person name="Pe M.E."/>
            <person name="Sarrocco S."/>
            <person name="Vannacci G."/>
        </authorList>
    </citation>
    <scope>NUCLEOTIDE SEQUENCE [LARGE SCALE GENOMIC DNA]</scope>
    <source>
        <strain evidence="9">T6776</strain>
    </source>
</reference>
<dbReference type="PANTHER" id="PTHR22792">
    <property type="entry name" value="LUPUS LA PROTEIN-RELATED"/>
    <property type="match status" value="1"/>
</dbReference>
<feature type="compositionally biased region" description="Basic residues" evidence="5">
    <location>
        <begin position="347"/>
        <end position="359"/>
    </location>
</feature>
<dbReference type="SUPFAM" id="SSF46785">
    <property type="entry name" value="Winged helix' DNA-binding domain"/>
    <property type="match status" value="1"/>
</dbReference>
<evidence type="ECO:0000313" key="8">
    <source>
        <dbReference type="EMBL" id="KKP06535.1"/>
    </source>
</evidence>
<dbReference type="GO" id="GO:0006396">
    <property type="term" value="P:RNA processing"/>
    <property type="evidence" value="ECO:0007669"/>
    <property type="project" value="InterPro"/>
</dbReference>
<dbReference type="PROSITE" id="PS50961">
    <property type="entry name" value="HTH_LA"/>
    <property type="match status" value="1"/>
</dbReference>
<dbReference type="Pfam" id="PF00076">
    <property type="entry name" value="RRM_1"/>
    <property type="match status" value="1"/>
</dbReference>
<organism evidence="8 9">
    <name type="scientific">Trichoderma harzianum</name>
    <name type="common">Hypocrea lixii</name>
    <dbReference type="NCBI Taxonomy" id="5544"/>
    <lineage>
        <taxon>Eukaryota</taxon>
        <taxon>Fungi</taxon>
        <taxon>Dikarya</taxon>
        <taxon>Ascomycota</taxon>
        <taxon>Pezizomycotina</taxon>
        <taxon>Sordariomycetes</taxon>
        <taxon>Hypocreomycetidae</taxon>
        <taxon>Hypocreales</taxon>
        <taxon>Hypocreaceae</taxon>
        <taxon>Trichoderma</taxon>
    </lineage>
</organism>
<protein>
    <recommendedName>
        <fullName evidence="10">Lupus La protein</fullName>
    </recommendedName>
</protein>
<feature type="compositionally biased region" description="Basic and acidic residues" evidence="5">
    <location>
        <begin position="305"/>
        <end position="314"/>
    </location>
</feature>
<comment type="subcellular location">
    <subcellularLocation>
        <location evidence="1">Nucleus</location>
    </subcellularLocation>
</comment>
<name>A0A0F9XQ11_TRIHA</name>
<evidence type="ECO:0000256" key="4">
    <source>
        <dbReference type="PROSITE-ProRule" id="PRU00332"/>
    </source>
</evidence>
<feature type="region of interest" description="Disordered" evidence="5">
    <location>
        <begin position="294"/>
        <end position="402"/>
    </location>
</feature>
<dbReference type="Pfam" id="PF05383">
    <property type="entry name" value="La"/>
    <property type="match status" value="1"/>
</dbReference>
<evidence type="ECO:0000256" key="2">
    <source>
        <dbReference type="ARBA" id="ARBA00022884"/>
    </source>
</evidence>
<dbReference type="EMBL" id="JOKZ01000023">
    <property type="protein sequence ID" value="KKP06535.1"/>
    <property type="molecule type" value="Genomic_DNA"/>
</dbReference>
<dbReference type="InterPro" id="IPR045180">
    <property type="entry name" value="La_dom_prot"/>
</dbReference>
<dbReference type="InterPro" id="IPR002344">
    <property type="entry name" value="Lupus_La"/>
</dbReference>
<dbReference type="GO" id="GO:0003729">
    <property type="term" value="F:mRNA binding"/>
    <property type="evidence" value="ECO:0007669"/>
    <property type="project" value="TreeGrafter"/>
</dbReference>
<feature type="domain" description="RRM" evidence="6">
    <location>
        <begin position="203"/>
        <end position="282"/>
    </location>
</feature>
<sequence length="402" mass="44973">MSETEAVQNPTEPVAPVEAPVEEKAIEQPEATEATESTEVAETKETEEIKEETEAVEAAETKETETKESEETEKKNGANILKTTAKIDRDNASNNRKFDPSVRQVTDDPEEIRKQVEFYFGDWNFPQDKFMWETCGGSENKPMPIEKIHSFKRMRCFQPYSAVVAALRESKVLEVVGEEGKEAVKRKVPYKPMPASKAKAEAATVYVKGFGDEQPDTQFELETFFAQFGEVNGLKLRRTNEGLFKGSVFVTFADEETAKKFIALDPAPKWKEHDLKIMSKHDYCEEKSDLIKQGKLAPNGTSQKKFYEGRDFGKRTTRSGASGDQDDWKKRRDQDQKGGFRGGRGGRGGRGRGGRGRGRGGRDRDSGRQEKRVDAAATNLKRPREDDAAAAPAAKKVDVKAE</sequence>
<evidence type="ECO:0000259" key="7">
    <source>
        <dbReference type="PROSITE" id="PS50961"/>
    </source>
</evidence>
<dbReference type="Gene3D" id="1.10.10.10">
    <property type="entry name" value="Winged helix-like DNA-binding domain superfamily/Winged helix DNA-binding domain"/>
    <property type="match status" value="1"/>
</dbReference>
<dbReference type="InterPro" id="IPR006630">
    <property type="entry name" value="La_HTH"/>
</dbReference>
<dbReference type="SMART" id="SM00715">
    <property type="entry name" value="LA"/>
    <property type="match status" value="1"/>
</dbReference>
<feature type="compositionally biased region" description="Basic and acidic residues" evidence="5">
    <location>
        <begin position="360"/>
        <end position="374"/>
    </location>
</feature>
<dbReference type="InterPro" id="IPR012677">
    <property type="entry name" value="Nucleotide-bd_a/b_plait_sf"/>
</dbReference>
<feature type="region of interest" description="Disordered" evidence="5">
    <location>
        <begin position="1"/>
        <end position="107"/>
    </location>
</feature>
<feature type="compositionally biased region" description="Low complexity" evidence="5">
    <location>
        <begin position="31"/>
        <end position="40"/>
    </location>
</feature>
<dbReference type="Gene3D" id="3.30.70.330">
    <property type="match status" value="1"/>
</dbReference>
<dbReference type="InterPro" id="IPR000504">
    <property type="entry name" value="RRM_dom"/>
</dbReference>
<evidence type="ECO:0000256" key="1">
    <source>
        <dbReference type="ARBA" id="ARBA00004123"/>
    </source>
</evidence>
<feature type="compositionally biased region" description="Basic and acidic residues" evidence="5">
    <location>
        <begin position="85"/>
        <end position="100"/>
    </location>
</feature>
<dbReference type="GO" id="GO:1990904">
    <property type="term" value="C:ribonucleoprotein complex"/>
    <property type="evidence" value="ECO:0007669"/>
    <property type="project" value="InterPro"/>
</dbReference>
<gene>
    <name evidence="8" type="ORF">THAR02_01326</name>
</gene>
<dbReference type="CDD" id="cd12291">
    <property type="entry name" value="RRM1_La"/>
    <property type="match status" value="1"/>
</dbReference>
<dbReference type="InterPro" id="IPR035979">
    <property type="entry name" value="RBD_domain_sf"/>
</dbReference>
<evidence type="ECO:0000313" key="9">
    <source>
        <dbReference type="Proteomes" id="UP000034112"/>
    </source>
</evidence>
<keyword evidence="2 4" id="KW-0694">RNA-binding</keyword>
<dbReference type="SUPFAM" id="SSF54928">
    <property type="entry name" value="RNA-binding domain, RBD"/>
    <property type="match status" value="1"/>
</dbReference>
<dbReference type="PROSITE" id="PS50102">
    <property type="entry name" value="RRM"/>
    <property type="match status" value="1"/>
</dbReference>
<accession>A0A0F9XQ11</accession>
<keyword evidence="3" id="KW-0539">Nucleus</keyword>
<dbReference type="InterPro" id="IPR036388">
    <property type="entry name" value="WH-like_DNA-bd_sf"/>
</dbReference>
<dbReference type="AlphaFoldDB" id="A0A0F9XQ11"/>
<dbReference type="PRINTS" id="PR00302">
    <property type="entry name" value="LUPUSLA"/>
</dbReference>
<dbReference type="PANTHER" id="PTHR22792:SF140">
    <property type="entry name" value="ACHILLES, ISOFORM A"/>
    <property type="match status" value="1"/>
</dbReference>
<dbReference type="Proteomes" id="UP000034112">
    <property type="component" value="Unassembled WGS sequence"/>
</dbReference>
<feature type="compositionally biased region" description="Polar residues" evidence="5">
    <location>
        <begin position="1"/>
        <end position="11"/>
    </location>
</feature>
<evidence type="ECO:0008006" key="10">
    <source>
        <dbReference type="Google" id="ProtNLM"/>
    </source>
</evidence>
<dbReference type="CDD" id="cd08029">
    <property type="entry name" value="LA_like_fungal"/>
    <property type="match status" value="1"/>
</dbReference>